<feature type="transmembrane region" description="Helical" evidence="2">
    <location>
        <begin position="7"/>
        <end position="32"/>
    </location>
</feature>
<dbReference type="InterPro" id="IPR010639">
    <property type="entry name" value="Actin-rearrang-inducing_fac"/>
</dbReference>
<gene>
    <name evidence="5" type="primary">ORF134</name>
</gene>
<keyword evidence="2" id="KW-0812">Transmembrane</keyword>
<protein>
    <submittedName>
        <fullName evidence="3">37k early gene protein</fullName>
    </submittedName>
    <submittedName>
        <fullName evidence="4">Arif-1</fullName>
    </submittedName>
</protein>
<dbReference type="EMBL" id="AF325155">
    <property type="protein sequence ID" value="AAL01816.1"/>
    <property type="molecule type" value="Genomic_DNA"/>
</dbReference>
<accession>Q9J1I8</accession>
<name>Q9J1I8_NPVST</name>
<feature type="transmembrane region" description="Helical" evidence="2">
    <location>
        <begin position="171"/>
        <end position="189"/>
    </location>
</feature>
<keyword evidence="2" id="KW-0472">Membrane</keyword>
<sequence length="245" mass="27642">MSALTKTVHLILIVFMLATASLCVAFGILGVIDERFEPTLDYENGYGAQTVVYLMLAYGSLLALVTVVGSIGYFSRIKRFMHVAVPIAVFLAVLQISMFMSIASVSQHLHLPIVDAAYRDHDKDSVCWTGLERRKFINDSNANNCCVRKMMCVECRSEYVCDETTFAKQHYWTLFVLAAISVMANFLFIQNMFDRLCRQTDGFDLKSQYTDLYNLSSSAPPHDETDDDQILFPPPPPPLYVKSKC</sequence>
<organism evidence="3">
    <name type="scientific">Spodoptera litura multicapsid nucleopolyhedrovirus</name>
    <name type="common">SpltMNPV</name>
    <dbReference type="NCBI Taxonomy" id="46242"/>
    <lineage>
        <taxon>Viruses</taxon>
        <taxon>Viruses incertae sedis</taxon>
        <taxon>Naldaviricetes</taxon>
        <taxon>Lefavirales</taxon>
        <taxon>Baculoviridae</taxon>
        <taxon>Alphabaculovirus</taxon>
        <taxon>Alphabaculovirus spliturae</taxon>
    </lineage>
</organism>
<dbReference type="Proteomes" id="UP000202667">
    <property type="component" value="Segment"/>
</dbReference>
<dbReference type="RefSeq" id="NP_258402.1">
    <property type="nucleotide sequence ID" value="NC_003102.1"/>
</dbReference>
<feature type="transmembrane region" description="Helical" evidence="2">
    <location>
        <begin position="52"/>
        <end position="74"/>
    </location>
</feature>
<evidence type="ECO:0000256" key="2">
    <source>
        <dbReference type="SAM" id="Phobius"/>
    </source>
</evidence>
<dbReference type="KEGG" id="vg:922156"/>
<dbReference type="OrthoDB" id="17620at10239"/>
<evidence type="ECO:0000313" key="6">
    <source>
        <dbReference type="Proteomes" id="UP000202667"/>
    </source>
</evidence>
<evidence type="ECO:0000313" key="5">
    <source>
        <dbReference type="EMBL" id="QHN73981.1"/>
    </source>
</evidence>
<evidence type="ECO:0000256" key="1">
    <source>
        <dbReference type="SAM" id="MobiDB-lite"/>
    </source>
</evidence>
<keyword evidence="6" id="KW-1185">Reference proteome</keyword>
<reference evidence="4 6" key="2">
    <citation type="journal article" date="2001" name="Virology">
        <title>Sequence analysis of the Spodoptera litura multicapsid nucleopolyhedrovirus genome.</title>
        <authorList>
            <person name="Pang Y."/>
            <person name="Yu J."/>
            <person name="Wang L."/>
            <person name="Hu X."/>
            <person name="Bao W."/>
            <person name="Li G."/>
            <person name="Chen C."/>
            <person name="Han H."/>
            <person name="Hu S."/>
            <person name="Yang H."/>
        </authorList>
    </citation>
    <scope>NUCLEOTIDE SEQUENCE [LARGE SCALE GENOMIC DNA]</scope>
    <source>
        <strain evidence="4 6">G2</strain>
    </source>
</reference>
<keyword evidence="2" id="KW-1133">Transmembrane helix</keyword>
<reference evidence="5" key="3">
    <citation type="journal article" date="2019" name="Viruses">
        <title>Identification of Loci Associated with Enhanced Virulence in Spodoptera litura Nucleopolyhedrovirus Isolates Using Deep Sequencing.</title>
        <authorList>
            <person name="Zwart M.P."/>
            <person name="Ali G."/>
            <person name="Strien E.A.V."/>
            <person name="Schijlen E.G.W.M."/>
            <person name="Wang M."/>
            <person name="Werf W.V."/>
            <person name="Vlak J.M."/>
        </authorList>
    </citation>
    <scope>NUCLEOTIDE SEQUENCE</scope>
    <source>
        <strain evidence="5">G2</strain>
    </source>
</reference>
<dbReference type="EMBL" id="AF216302">
    <property type="protein sequence ID" value="AAF72592.1"/>
    <property type="molecule type" value="Genomic_DNA"/>
</dbReference>
<feature type="region of interest" description="Disordered" evidence="1">
    <location>
        <begin position="218"/>
        <end position="237"/>
    </location>
</feature>
<dbReference type="Pfam" id="PF06770">
    <property type="entry name" value="Arif-1"/>
    <property type="match status" value="1"/>
</dbReference>
<dbReference type="EMBL" id="MN342245">
    <property type="protein sequence ID" value="QHN73981.1"/>
    <property type="molecule type" value="Genomic_DNA"/>
</dbReference>
<reference evidence="3" key="1">
    <citation type="submission" date="1999-12" db="EMBL/GenBank/DDBJ databases">
        <title>Genomic Organization of the EcoRI- J Region of Spodoptera litura nucleopolyhedrovirus (SpltNPV) Genome.</title>
        <authorList>
            <person name="Li C."/>
            <person name="Pang Y."/>
            <person name="Yan Q."/>
        </authorList>
    </citation>
    <scope>NUCLEOTIDE SEQUENCE</scope>
</reference>
<evidence type="ECO:0000313" key="4">
    <source>
        <dbReference type="EMBL" id="AAL01816.1"/>
    </source>
</evidence>
<evidence type="ECO:0000313" key="3">
    <source>
        <dbReference type="EMBL" id="AAF72592.1"/>
    </source>
</evidence>
<feature type="transmembrane region" description="Helical" evidence="2">
    <location>
        <begin position="81"/>
        <end position="102"/>
    </location>
</feature>
<organismHost>
    <name type="scientific">Lepidoptera</name>
    <name type="common">moths &amp; butterflies</name>
    <dbReference type="NCBI Taxonomy" id="7088"/>
</organismHost>
<proteinExistence type="predicted"/>